<proteinExistence type="predicted"/>
<evidence type="ECO:0000313" key="3">
    <source>
        <dbReference type="Proteomes" id="UP000008810"/>
    </source>
</evidence>
<evidence type="ECO:0000313" key="1">
    <source>
        <dbReference type="EMBL" id="KQK08582.1"/>
    </source>
</evidence>
<sequence length="71" mass="7585">MLLPRPLTTALAASHGGADRLGIDSGGSSSGILVCGGNCGEDEAVERTMRKKIRLFWWIPSEVTSRPPTIF</sequence>
<name>A0A0Q3MW91_BRADI</name>
<dbReference type="InParanoid" id="A0A0Q3MW91"/>
<organism evidence="1">
    <name type="scientific">Brachypodium distachyon</name>
    <name type="common">Purple false brome</name>
    <name type="synonym">Trachynia distachya</name>
    <dbReference type="NCBI Taxonomy" id="15368"/>
    <lineage>
        <taxon>Eukaryota</taxon>
        <taxon>Viridiplantae</taxon>
        <taxon>Streptophyta</taxon>
        <taxon>Embryophyta</taxon>
        <taxon>Tracheophyta</taxon>
        <taxon>Spermatophyta</taxon>
        <taxon>Magnoliopsida</taxon>
        <taxon>Liliopsida</taxon>
        <taxon>Poales</taxon>
        <taxon>Poaceae</taxon>
        <taxon>BOP clade</taxon>
        <taxon>Pooideae</taxon>
        <taxon>Stipodae</taxon>
        <taxon>Brachypodieae</taxon>
        <taxon>Brachypodium</taxon>
    </lineage>
</organism>
<reference evidence="1" key="2">
    <citation type="submission" date="2017-06" db="EMBL/GenBank/DDBJ databases">
        <title>WGS assembly of Brachypodium distachyon.</title>
        <authorList>
            <consortium name="The International Brachypodium Initiative"/>
            <person name="Lucas S."/>
            <person name="Harmon-Smith M."/>
            <person name="Lail K."/>
            <person name="Tice H."/>
            <person name="Grimwood J."/>
            <person name="Bruce D."/>
            <person name="Barry K."/>
            <person name="Shu S."/>
            <person name="Lindquist E."/>
            <person name="Wang M."/>
            <person name="Pitluck S."/>
            <person name="Vogel J.P."/>
            <person name="Garvin D.F."/>
            <person name="Mockler T.C."/>
            <person name="Schmutz J."/>
            <person name="Rokhsar D."/>
            <person name="Bevan M.W."/>
        </authorList>
    </citation>
    <scope>NUCLEOTIDE SEQUENCE</scope>
    <source>
        <strain evidence="1">Bd21</strain>
    </source>
</reference>
<reference evidence="1 2" key="1">
    <citation type="journal article" date="2010" name="Nature">
        <title>Genome sequencing and analysis of the model grass Brachypodium distachyon.</title>
        <authorList>
            <consortium name="International Brachypodium Initiative"/>
        </authorList>
    </citation>
    <scope>NUCLEOTIDE SEQUENCE [LARGE SCALE GENOMIC DNA]</scope>
    <source>
        <strain evidence="1 2">Bd21</strain>
    </source>
</reference>
<reference evidence="2" key="3">
    <citation type="submission" date="2018-08" db="UniProtKB">
        <authorList>
            <consortium name="EnsemblPlants"/>
        </authorList>
    </citation>
    <scope>IDENTIFICATION</scope>
    <source>
        <strain evidence="2">cv. Bd21</strain>
    </source>
</reference>
<dbReference type="Proteomes" id="UP000008810">
    <property type="component" value="Chromosome 2"/>
</dbReference>
<dbReference type="EnsemblPlants" id="KQK08582">
    <property type="protein sequence ID" value="KQK08582"/>
    <property type="gene ID" value="BRADI_2g42665v3"/>
</dbReference>
<dbReference type="AlphaFoldDB" id="A0A0Q3MW91"/>
<evidence type="ECO:0000313" key="2">
    <source>
        <dbReference type="EnsemblPlants" id="KQK08582"/>
    </source>
</evidence>
<accession>A0A0Q3MW91</accession>
<keyword evidence="3" id="KW-1185">Reference proteome</keyword>
<dbReference type="EMBL" id="CM000881">
    <property type="protein sequence ID" value="KQK08582.1"/>
    <property type="molecule type" value="Genomic_DNA"/>
</dbReference>
<protein>
    <submittedName>
        <fullName evidence="1 2">Uncharacterized protein</fullName>
    </submittedName>
</protein>
<gene>
    <name evidence="1" type="ORF">BRADI_2g42665v3</name>
</gene>
<dbReference type="Gramene" id="KQK08582">
    <property type="protein sequence ID" value="KQK08582"/>
    <property type="gene ID" value="BRADI_2g42665v3"/>
</dbReference>